<dbReference type="AlphaFoldDB" id="A0AAD7DM87"/>
<proteinExistence type="predicted"/>
<sequence>MSTARDTVVSTPELLALILAQLPMRDLLLTAPLISKTWHEVTLSPTVQRALFFQPDPSPSAPITNPLLMEVFPPFFAPEGTNRWAWPGTASSIASMPWAKAPEAFKRADASWRRMLLVQPPAQKMIVVETCHGQMGDSESRTVLHDGPLRMGQLYDLAVPFVAQIASSFCVRWHTEVDREADVTLARIYTMQCTSTPPMLGRQFISDGAPESVKNGWWSDEDDYDSE</sequence>
<dbReference type="InterPro" id="IPR036047">
    <property type="entry name" value="F-box-like_dom_sf"/>
</dbReference>
<evidence type="ECO:0000313" key="2">
    <source>
        <dbReference type="Proteomes" id="UP001221757"/>
    </source>
</evidence>
<organism evidence="1 2">
    <name type="scientific">Mycena rosella</name>
    <name type="common">Pink bonnet</name>
    <name type="synonym">Agaricus rosellus</name>
    <dbReference type="NCBI Taxonomy" id="1033263"/>
    <lineage>
        <taxon>Eukaryota</taxon>
        <taxon>Fungi</taxon>
        <taxon>Dikarya</taxon>
        <taxon>Basidiomycota</taxon>
        <taxon>Agaricomycotina</taxon>
        <taxon>Agaricomycetes</taxon>
        <taxon>Agaricomycetidae</taxon>
        <taxon>Agaricales</taxon>
        <taxon>Marasmiineae</taxon>
        <taxon>Mycenaceae</taxon>
        <taxon>Mycena</taxon>
    </lineage>
</organism>
<name>A0AAD7DM87_MYCRO</name>
<gene>
    <name evidence="1" type="ORF">B0H17DRAFT_1060892</name>
</gene>
<reference evidence="1" key="1">
    <citation type="submission" date="2023-03" db="EMBL/GenBank/DDBJ databases">
        <title>Massive genome expansion in bonnet fungi (Mycena s.s.) driven by repeated elements and novel gene families across ecological guilds.</title>
        <authorList>
            <consortium name="Lawrence Berkeley National Laboratory"/>
            <person name="Harder C.B."/>
            <person name="Miyauchi S."/>
            <person name="Viragh M."/>
            <person name="Kuo A."/>
            <person name="Thoen E."/>
            <person name="Andreopoulos B."/>
            <person name="Lu D."/>
            <person name="Skrede I."/>
            <person name="Drula E."/>
            <person name="Henrissat B."/>
            <person name="Morin E."/>
            <person name="Kohler A."/>
            <person name="Barry K."/>
            <person name="LaButti K."/>
            <person name="Morin E."/>
            <person name="Salamov A."/>
            <person name="Lipzen A."/>
            <person name="Mereny Z."/>
            <person name="Hegedus B."/>
            <person name="Baldrian P."/>
            <person name="Stursova M."/>
            <person name="Weitz H."/>
            <person name="Taylor A."/>
            <person name="Grigoriev I.V."/>
            <person name="Nagy L.G."/>
            <person name="Martin F."/>
            <person name="Kauserud H."/>
        </authorList>
    </citation>
    <scope>NUCLEOTIDE SEQUENCE</scope>
    <source>
        <strain evidence="1">CBHHK067</strain>
    </source>
</reference>
<dbReference type="EMBL" id="JARKIE010000049">
    <property type="protein sequence ID" value="KAJ7692869.1"/>
    <property type="molecule type" value="Genomic_DNA"/>
</dbReference>
<protein>
    <recommendedName>
        <fullName evidence="3">F-box domain-containing protein</fullName>
    </recommendedName>
</protein>
<accession>A0AAD7DM87</accession>
<evidence type="ECO:0008006" key="3">
    <source>
        <dbReference type="Google" id="ProtNLM"/>
    </source>
</evidence>
<keyword evidence="2" id="KW-1185">Reference proteome</keyword>
<comment type="caution">
    <text evidence="1">The sequence shown here is derived from an EMBL/GenBank/DDBJ whole genome shotgun (WGS) entry which is preliminary data.</text>
</comment>
<dbReference type="Proteomes" id="UP001221757">
    <property type="component" value="Unassembled WGS sequence"/>
</dbReference>
<evidence type="ECO:0000313" key="1">
    <source>
        <dbReference type="EMBL" id="KAJ7692869.1"/>
    </source>
</evidence>
<dbReference type="SUPFAM" id="SSF81383">
    <property type="entry name" value="F-box domain"/>
    <property type="match status" value="1"/>
</dbReference>